<keyword evidence="3 6" id="KW-0812">Transmembrane</keyword>
<keyword evidence="5 6" id="KW-0472">Membrane</keyword>
<evidence type="ECO:0000313" key="8">
    <source>
        <dbReference type="Proteomes" id="UP000317730"/>
    </source>
</evidence>
<dbReference type="Proteomes" id="UP000317730">
    <property type="component" value="Unassembled WGS sequence"/>
</dbReference>
<dbReference type="GO" id="GO:0015920">
    <property type="term" value="P:lipopolysaccharide transport"/>
    <property type="evidence" value="ECO:0007669"/>
    <property type="project" value="TreeGrafter"/>
</dbReference>
<dbReference type="PANTHER" id="PTHR33529:SF7">
    <property type="entry name" value="LIPOPOLYSACCHARIDE EXPORT SYSTEM PERMEASE PROTEIN LPTF"/>
    <property type="match status" value="1"/>
</dbReference>
<name>A0A4Y3TU85_9PROT</name>
<evidence type="ECO:0000256" key="6">
    <source>
        <dbReference type="SAM" id="Phobius"/>
    </source>
</evidence>
<sequence>MALFASYGAADLMGDVANGLLATNSIATMIGLRLLIALEVLMPVALYLSIVLSFGALYANSEFTVMWALCVTPWRVLRAVLVPAGACALLVAFLSLAVRPWAYEHLHTLAYRSTLSLNTDALRGGTFYVIHGGNRVIHVEGRMRAEGPARHVFVMDKKDDRSLRVVSAETGYALPPNGKSGTLVRLEQTHVYEIALAPDASDRILSSTVDTVDPTAHETEDPQLNAAATPTLALLRSKNLADISELQWRFSTGISTLLLSIIAIALSGGRPRQTRYGRVGLAMVVYFTYYFLVTAMRTWLQHGQIGAFPGVWLAVLLLALGAAFSFSRVIRGRR</sequence>
<evidence type="ECO:0000313" key="7">
    <source>
        <dbReference type="EMBL" id="GEB85976.1"/>
    </source>
</evidence>
<evidence type="ECO:0000256" key="5">
    <source>
        <dbReference type="ARBA" id="ARBA00023136"/>
    </source>
</evidence>
<evidence type="ECO:0000256" key="2">
    <source>
        <dbReference type="ARBA" id="ARBA00022475"/>
    </source>
</evidence>
<dbReference type="PANTHER" id="PTHR33529">
    <property type="entry name" value="SLR0882 PROTEIN-RELATED"/>
    <property type="match status" value="1"/>
</dbReference>
<keyword evidence="2" id="KW-1003">Cell membrane</keyword>
<feature type="transmembrane region" description="Helical" evidence="6">
    <location>
        <begin position="80"/>
        <end position="102"/>
    </location>
</feature>
<dbReference type="InterPro" id="IPR005495">
    <property type="entry name" value="LptG/LptF_permease"/>
</dbReference>
<comment type="subcellular location">
    <subcellularLocation>
        <location evidence="1">Cell membrane</location>
        <topology evidence="1">Multi-pass membrane protein</topology>
    </subcellularLocation>
</comment>
<dbReference type="GO" id="GO:0043190">
    <property type="term" value="C:ATP-binding cassette (ABC) transporter complex"/>
    <property type="evidence" value="ECO:0007669"/>
    <property type="project" value="TreeGrafter"/>
</dbReference>
<keyword evidence="8" id="KW-1185">Reference proteome</keyword>
<feature type="transmembrane region" description="Helical" evidence="6">
    <location>
        <begin position="34"/>
        <end position="59"/>
    </location>
</feature>
<protein>
    <submittedName>
        <fullName evidence="7">LPS export ABC transporter permease LptF</fullName>
    </submittedName>
</protein>
<comment type="caution">
    <text evidence="7">The sequence shown here is derived from an EMBL/GenBank/DDBJ whole genome shotgun (WGS) entry which is preliminary data.</text>
</comment>
<evidence type="ECO:0000256" key="1">
    <source>
        <dbReference type="ARBA" id="ARBA00004651"/>
    </source>
</evidence>
<dbReference type="Pfam" id="PF03739">
    <property type="entry name" value="LptF_LptG"/>
    <property type="match status" value="1"/>
</dbReference>
<dbReference type="AlphaFoldDB" id="A0A4Y3TU85"/>
<organism evidence="7 8">
    <name type="scientific">Acetobacter peroxydans</name>
    <dbReference type="NCBI Taxonomy" id="104098"/>
    <lineage>
        <taxon>Bacteria</taxon>
        <taxon>Pseudomonadati</taxon>
        <taxon>Pseudomonadota</taxon>
        <taxon>Alphaproteobacteria</taxon>
        <taxon>Acetobacterales</taxon>
        <taxon>Acetobacteraceae</taxon>
        <taxon>Acetobacter</taxon>
    </lineage>
</organism>
<keyword evidence="4 6" id="KW-1133">Transmembrane helix</keyword>
<dbReference type="EMBL" id="BJMV01000009">
    <property type="protein sequence ID" value="GEB85976.1"/>
    <property type="molecule type" value="Genomic_DNA"/>
</dbReference>
<gene>
    <name evidence="7" type="ORF">APE01nite_17730</name>
</gene>
<feature type="transmembrane region" description="Helical" evidence="6">
    <location>
        <begin position="279"/>
        <end position="300"/>
    </location>
</feature>
<evidence type="ECO:0000256" key="4">
    <source>
        <dbReference type="ARBA" id="ARBA00022989"/>
    </source>
</evidence>
<accession>A0A4Y3TU85</accession>
<evidence type="ECO:0000256" key="3">
    <source>
        <dbReference type="ARBA" id="ARBA00022692"/>
    </source>
</evidence>
<feature type="transmembrane region" description="Helical" evidence="6">
    <location>
        <begin position="306"/>
        <end position="326"/>
    </location>
</feature>
<reference evidence="7 8" key="1">
    <citation type="submission" date="2019-06" db="EMBL/GenBank/DDBJ databases">
        <title>Whole genome shotgun sequence of Acetobacter peroxydans NBRC 13755.</title>
        <authorList>
            <person name="Hosoyama A."/>
            <person name="Uohara A."/>
            <person name="Ohji S."/>
            <person name="Ichikawa N."/>
        </authorList>
    </citation>
    <scope>NUCLEOTIDE SEQUENCE [LARGE SCALE GENOMIC DNA]</scope>
    <source>
        <strain evidence="7 8">NBRC 13755</strain>
    </source>
</reference>
<proteinExistence type="predicted"/>